<proteinExistence type="predicted"/>
<dbReference type="SMR" id="A0A0P0XEG5"/>
<dbReference type="Gramene" id="Os08t0305000-02">
    <property type="protein sequence ID" value="Os08t0305000-02"/>
    <property type="gene ID" value="Os08g0305000"/>
</dbReference>
<sequence length="97" mass="11028">GTQRRCPGGSLTINHYVFVVFTVNHYSLLCYGASLKSRHYAWKRQEQKDLKVLFELSLDPRSKSKGGFKNGYRQVLESVLGKRLPNSCLTAVLHIES</sequence>
<dbReference type="EMBL" id="AP008214">
    <property type="protein sequence ID" value="BAF23414.1"/>
    <property type="molecule type" value="Genomic_DNA"/>
</dbReference>
<evidence type="ECO:0000256" key="1">
    <source>
        <dbReference type="SAM" id="Phobius"/>
    </source>
</evidence>
<dbReference type="AlphaFoldDB" id="A0A0P0XEG5"/>
<dbReference type="PANTHER" id="PTHR46250">
    <property type="entry name" value="MYB/SANT-LIKE DNA-BINDING DOMAIN PROTEIN-RELATED"/>
    <property type="match status" value="1"/>
</dbReference>
<protein>
    <submittedName>
        <fullName evidence="2">Os08g0305000 protein</fullName>
    </submittedName>
</protein>
<dbReference type="Gramene" id="Os08t0305000-01">
    <property type="protein sequence ID" value="Os08t0305000-01"/>
    <property type="gene ID" value="Os08g0305000"/>
</dbReference>
<keyword evidence="1" id="KW-0472">Membrane</keyword>
<feature type="transmembrane region" description="Helical" evidence="1">
    <location>
        <begin position="15"/>
        <end position="35"/>
    </location>
</feature>
<dbReference type="Proteomes" id="UP000000763">
    <property type="component" value="Chromosome 8"/>
</dbReference>
<name>A0A0P0XEG5_ORYSJ</name>
<organism evidence="2 3">
    <name type="scientific">Oryza sativa subsp. japonica</name>
    <name type="common">Rice</name>
    <dbReference type="NCBI Taxonomy" id="39947"/>
    <lineage>
        <taxon>Eukaryota</taxon>
        <taxon>Viridiplantae</taxon>
        <taxon>Streptophyta</taxon>
        <taxon>Embryophyta</taxon>
        <taxon>Tracheophyta</taxon>
        <taxon>Spermatophyta</taxon>
        <taxon>Magnoliopsida</taxon>
        <taxon>Liliopsida</taxon>
        <taxon>Poales</taxon>
        <taxon>Poaceae</taxon>
        <taxon>BOP clade</taxon>
        <taxon>Oryzoideae</taxon>
        <taxon>Oryzeae</taxon>
        <taxon>Oryzinae</taxon>
        <taxon>Oryza</taxon>
        <taxon>Oryza sativa</taxon>
    </lineage>
</organism>
<evidence type="ECO:0000313" key="3">
    <source>
        <dbReference type="Proteomes" id="UP000000763"/>
    </source>
</evidence>
<reference evidence="2 3" key="1">
    <citation type="journal article" date="2005" name="Nature">
        <title>The map-based sequence of the rice genome.</title>
        <authorList>
            <consortium name="International rice genome sequencing project (IRGSP)"/>
            <person name="Matsumoto T."/>
            <person name="Wu J."/>
            <person name="Kanamori H."/>
            <person name="Katayose Y."/>
            <person name="Fujisawa M."/>
            <person name="Namiki N."/>
            <person name="Mizuno H."/>
            <person name="Yamamoto K."/>
            <person name="Antonio B.A."/>
            <person name="Baba T."/>
            <person name="Sakata K."/>
            <person name="Nagamura Y."/>
            <person name="Aoki H."/>
            <person name="Arikawa K."/>
            <person name="Arita K."/>
            <person name="Bito T."/>
            <person name="Chiden Y."/>
            <person name="Fujitsuka N."/>
            <person name="Fukunaka R."/>
            <person name="Hamada M."/>
            <person name="Harada C."/>
            <person name="Hayashi A."/>
            <person name="Hijishita S."/>
            <person name="Honda M."/>
            <person name="Hosokawa S."/>
            <person name="Ichikawa Y."/>
            <person name="Idonuma A."/>
            <person name="Iijima M."/>
            <person name="Ikeda M."/>
            <person name="Ikeno M."/>
            <person name="Ito K."/>
            <person name="Ito S."/>
            <person name="Ito T."/>
            <person name="Ito Y."/>
            <person name="Ito Y."/>
            <person name="Iwabuchi A."/>
            <person name="Kamiya K."/>
            <person name="Karasawa W."/>
            <person name="Kurita K."/>
            <person name="Katagiri S."/>
            <person name="Kikuta A."/>
            <person name="Kobayashi H."/>
            <person name="Kobayashi N."/>
            <person name="Machita K."/>
            <person name="Maehara T."/>
            <person name="Masukawa M."/>
            <person name="Mizubayashi T."/>
            <person name="Mukai Y."/>
            <person name="Nagasaki H."/>
            <person name="Nagata Y."/>
            <person name="Naito S."/>
            <person name="Nakashima M."/>
            <person name="Nakama Y."/>
            <person name="Nakamichi Y."/>
            <person name="Nakamura M."/>
            <person name="Meguro A."/>
            <person name="Negishi M."/>
            <person name="Ohta I."/>
            <person name="Ohta T."/>
            <person name="Okamoto M."/>
            <person name="Ono N."/>
            <person name="Saji S."/>
            <person name="Sakaguchi M."/>
            <person name="Sakai K."/>
            <person name="Shibata M."/>
            <person name="Shimokawa T."/>
            <person name="Song J."/>
            <person name="Takazaki Y."/>
            <person name="Terasawa K."/>
            <person name="Tsugane M."/>
            <person name="Tsuji K."/>
            <person name="Ueda S."/>
            <person name="Waki K."/>
            <person name="Yamagata H."/>
            <person name="Yamamoto M."/>
            <person name="Yamamoto S."/>
            <person name="Yamane H."/>
            <person name="Yoshiki S."/>
            <person name="Yoshihara R."/>
            <person name="Yukawa K."/>
            <person name="Zhong H."/>
            <person name="Yano M."/>
            <person name="Yuan Q."/>
            <person name="Ouyang S."/>
            <person name="Liu J."/>
            <person name="Jones K.M."/>
            <person name="Gansberger K."/>
            <person name="Moffat K."/>
            <person name="Hill J."/>
            <person name="Bera J."/>
            <person name="Fadrosh D."/>
            <person name="Jin S."/>
            <person name="Johri S."/>
            <person name="Kim M."/>
            <person name="Overton L."/>
            <person name="Reardon M."/>
            <person name="Tsitrin T."/>
            <person name="Vuong H."/>
            <person name="Weaver B."/>
            <person name="Ciecko A."/>
            <person name="Tallon L."/>
            <person name="Jackson J."/>
            <person name="Pai G."/>
            <person name="Aken S.V."/>
            <person name="Utterback T."/>
            <person name="Reidmuller S."/>
            <person name="Feldblyum T."/>
            <person name="Hsiao J."/>
            <person name="Zismann V."/>
            <person name="Iobst S."/>
            <person name="de Vazeille A.R."/>
            <person name="Buell C.R."/>
            <person name="Ying K."/>
            <person name="Li Y."/>
            <person name="Lu T."/>
            <person name="Huang Y."/>
            <person name="Zhao Q."/>
            <person name="Feng Q."/>
            <person name="Zhang L."/>
            <person name="Zhu J."/>
            <person name="Weng Q."/>
            <person name="Mu J."/>
            <person name="Lu Y."/>
            <person name="Fan D."/>
            <person name="Liu Y."/>
            <person name="Guan J."/>
            <person name="Zhang Y."/>
            <person name="Yu S."/>
            <person name="Liu X."/>
            <person name="Zhang Y."/>
            <person name="Hong G."/>
            <person name="Han B."/>
            <person name="Choisne N."/>
            <person name="Demange N."/>
            <person name="Orjeda G."/>
            <person name="Samain S."/>
            <person name="Cattolico L."/>
            <person name="Pelletier E."/>
            <person name="Couloux A."/>
            <person name="Segurens B."/>
            <person name="Wincker P."/>
            <person name="D'Hont A."/>
            <person name="Scarpelli C."/>
            <person name="Weissenbach J."/>
            <person name="Salanoubat M."/>
            <person name="Quetier F."/>
            <person name="Yu Y."/>
            <person name="Kim H.R."/>
            <person name="Rambo T."/>
            <person name="Currie J."/>
            <person name="Collura K."/>
            <person name="Luo M."/>
            <person name="Yang T."/>
            <person name="Ammiraju J.S.S."/>
            <person name="Engler F."/>
            <person name="Soderlund C."/>
            <person name="Wing R.A."/>
            <person name="Palmer L.E."/>
            <person name="de la Bastide M."/>
            <person name="Spiegel L."/>
            <person name="Nascimento L."/>
            <person name="Zutavern T."/>
            <person name="O'Shaughnessy A."/>
            <person name="Dike S."/>
            <person name="Dedhia N."/>
            <person name="Preston R."/>
            <person name="Balija V."/>
            <person name="McCombie W.R."/>
            <person name="Chow T."/>
            <person name="Chen H."/>
            <person name="Chung M."/>
            <person name="Chen C."/>
            <person name="Shaw J."/>
            <person name="Wu H."/>
            <person name="Hsiao K."/>
            <person name="Chao Y."/>
            <person name="Chu M."/>
            <person name="Cheng C."/>
            <person name="Hour A."/>
            <person name="Lee P."/>
            <person name="Lin S."/>
            <person name="Lin Y."/>
            <person name="Liou J."/>
            <person name="Liu S."/>
            <person name="Hsing Y."/>
            <person name="Raghuvanshi S."/>
            <person name="Mohanty A."/>
            <person name="Bharti A.K."/>
            <person name="Gaur A."/>
            <person name="Gupta V."/>
            <person name="Kumar D."/>
            <person name="Ravi V."/>
            <person name="Vij S."/>
            <person name="Kapur A."/>
            <person name="Khurana P."/>
            <person name="Khurana P."/>
            <person name="Khurana J.P."/>
            <person name="Tyagi A.K."/>
            <person name="Gaikwad K."/>
            <person name="Singh A."/>
            <person name="Dalal V."/>
            <person name="Srivastava S."/>
            <person name="Dixit A."/>
            <person name="Pal A.K."/>
            <person name="Ghazi I.A."/>
            <person name="Yadav M."/>
            <person name="Pandit A."/>
            <person name="Bhargava A."/>
            <person name="Sureshbabu K."/>
            <person name="Batra K."/>
            <person name="Sharma T.R."/>
            <person name="Mohapatra T."/>
            <person name="Singh N.K."/>
            <person name="Messing J."/>
            <person name="Nelson A.B."/>
            <person name="Fuks G."/>
            <person name="Kavchok S."/>
            <person name="Keizer G."/>
            <person name="Linton E."/>
            <person name="Llaca V."/>
            <person name="Song R."/>
            <person name="Tanyolac B."/>
            <person name="Young S."/>
            <person name="Ho-Il K."/>
            <person name="Hahn J.H."/>
            <person name="Sangsakoo G."/>
            <person name="Vanavichit A."/>
            <person name="de Mattos Luiz.A.T."/>
            <person name="Zimmer P.D."/>
            <person name="Malone G."/>
            <person name="Dellagostin O."/>
            <person name="de Oliveira A.C."/>
            <person name="Bevan M."/>
            <person name="Bancroft I."/>
            <person name="Minx P."/>
            <person name="Cordum H."/>
            <person name="Wilson R."/>
            <person name="Cheng Z."/>
            <person name="Jin W."/>
            <person name="Jiang J."/>
            <person name="Leong S.A."/>
            <person name="Iwama H."/>
            <person name="Gojobori T."/>
            <person name="Itoh T."/>
            <person name="Niimura Y."/>
            <person name="Fujii Y."/>
            <person name="Habara T."/>
            <person name="Sakai H."/>
            <person name="Sato Y."/>
            <person name="Wilson G."/>
            <person name="Kumar K."/>
            <person name="McCouch S."/>
            <person name="Juretic N."/>
            <person name="Hoen D."/>
            <person name="Wright S."/>
            <person name="Bruskiewich R."/>
            <person name="Bureau T."/>
            <person name="Miyao A."/>
            <person name="Hirochika H."/>
            <person name="Nishikawa T."/>
            <person name="Kadowaki K."/>
            <person name="Sugiura M."/>
            <person name="Burr B."/>
            <person name="Sasaki T."/>
        </authorList>
    </citation>
    <scope>NUCLEOTIDE SEQUENCE [LARGE SCALE GENOMIC DNA]</scope>
    <source>
        <strain evidence="3">cv. Nipponbare</strain>
    </source>
</reference>
<feature type="non-terminal residue" evidence="2">
    <location>
        <position position="1"/>
    </location>
</feature>
<evidence type="ECO:0000313" key="2">
    <source>
        <dbReference type="EMBL" id="BAF23414.1"/>
    </source>
</evidence>
<reference evidence="3" key="2">
    <citation type="journal article" date="2008" name="Nucleic Acids Res.">
        <title>The rice annotation project database (RAP-DB): 2008 update.</title>
        <authorList>
            <consortium name="The rice annotation project (RAP)"/>
        </authorList>
    </citation>
    <scope>GENOME REANNOTATION</scope>
    <source>
        <strain evidence="3">cv. Nipponbare</strain>
    </source>
</reference>
<dbReference type="PANTHER" id="PTHR46250:SF15">
    <property type="entry name" value="OS01G0523800 PROTEIN"/>
    <property type="match status" value="1"/>
</dbReference>
<keyword evidence="1" id="KW-1133">Transmembrane helix</keyword>
<keyword evidence="1" id="KW-0812">Transmembrane</keyword>
<accession>A0A0P0XEG5</accession>
<dbReference type="KEGG" id="dosa:Os08g0305000"/>
<gene>
    <name evidence="2" type="ordered locus">Os08g0305000</name>
</gene>